<keyword evidence="1" id="KW-0472">Membrane</keyword>
<dbReference type="RefSeq" id="WP_094205926.1">
    <property type="nucleotide sequence ID" value="NZ_NDYC01000026.1"/>
</dbReference>
<proteinExistence type="predicted"/>
<sequence length="397" mass="45733">MKTSHNRANKQRKRNKIANKIFLLVLLLIFCFFGYKYINSRPAEYSQMIPKKYILRDFDELCNQIESSYMNLPQTKKYKDIDFLSLKPNFKSKIKLESGKKKDEMSTQEVVDLYNDILKKLYDSNVRIADKHTFSEILQQDNHNQILNNLSMKRYSNLTEEIPEKTFRAYSIDNYKDALYVKVSDFDSVNIQQDAQIFSSILKTNKKKNKIIIDLRDNDSDNLDYAINVIIKPLLKSDINVEFNVANKTQPIISKNILDRNGISFKTTENVANIKINDNQKSIKYITNFKLAIKKSEEQKCDVYLLQNKNTRNSADFVCQIANRTKFATTVGETTSGNGLNIVHTYKSLPNTGLIVEYPLGQGLNEDGTTNEEVGTIPAIKLDDNSEIVKLLLSRIN</sequence>
<dbReference type="SUPFAM" id="SSF52096">
    <property type="entry name" value="ClpP/crotonase"/>
    <property type="match status" value="1"/>
</dbReference>
<evidence type="ECO:0000313" key="3">
    <source>
        <dbReference type="EMBL" id="OXZ27107.1"/>
    </source>
</evidence>
<evidence type="ECO:0000259" key="2">
    <source>
        <dbReference type="Pfam" id="PF03572"/>
    </source>
</evidence>
<dbReference type="InterPro" id="IPR005151">
    <property type="entry name" value="Tail-specific_protease"/>
</dbReference>
<dbReference type="GO" id="GO:0008236">
    <property type="term" value="F:serine-type peptidase activity"/>
    <property type="evidence" value="ECO:0007669"/>
    <property type="project" value="InterPro"/>
</dbReference>
<dbReference type="AlphaFoldDB" id="A0A233V3Y6"/>
<feature type="domain" description="Tail specific protease" evidence="2">
    <location>
        <begin position="179"/>
        <end position="381"/>
    </location>
</feature>
<feature type="transmembrane region" description="Helical" evidence="1">
    <location>
        <begin position="21"/>
        <end position="38"/>
    </location>
</feature>
<keyword evidence="1" id="KW-0812">Transmembrane</keyword>
<comment type="caution">
    <text evidence="3">The sequence shown here is derived from an EMBL/GenBank/DDBJ whole genome shotgun (WGS) entry which is preliminary data.</text>
</comment>
<dbReference type="GO" id="GO:0006508">
    <property type="term" value="P:proteolysis"/>
    <property type="evidence" value="ECO:0007669"/>
    <property type="project" value="InterPro"/>
</dbReference>
<protein>
    <submittedName>
        <fullName evidence="3">Peptidase S41</fullName>
    </submittedName>
</protein>
<dbReference type="Pfam" id="PF03572">
    <property type="entry name" value="Peptidase_S41"/>
    <property type="match status" value="1"/>
</dbReference>
<dbReference type="InterPro" id="IPR029045">
    <property type="entry name" value="ClpP/crotonase-like_dom_sf"/>
</dbReference>
<organism evidence="3 4">
    <name type="scientific">Finegoldia magna</name>
    <name type="common">Peptostreptococcus magnus</name>
    <dbReference type="NCBI Taxonomy" id="1260"/>
    <lineage>
        <taxon>Bacteria</taxon>
        <taxon>Bacillati</taxon>
        <taxon>Bacillota</taxon>
        <taxon>Tissierellia</taxon>
        <taxon>Tissierellales</taxon>
        <taxon>Peptoniphilaceae</taxon>
        <taxon>Finegoldia</taxon>
    </lineage>
</organism>
<gene>
    <name evidence="3" type="ORF">B9N49_05895</name>
</gene>
<evidence type="ECO:0000313" key="4">
    <source>
        <dbReference type="Proteomes" id="UP000215413"/>
    </source>
</evidence>
<dbReference type="EMBL" id="NDYC01000026">
    <property type="protein sequence ID" value="OXZ27107.1"/>
    <property type="molecule type" value="Genomic_DNA"/>
</dbReference>
<name>A0A233V3Y6_FINMA</name>
<keyword evidence="1" id="KW-1133">Transmembrane helix</keyword>
<reference evidence="4" key="1">
    <citation type="submission" date="2017-04" db="EMBL/GenBank/DDBJ databases">
        <title>Finegoldia magna isolated from orthopedic joint implant-associated infections.</title>
        <authorList>
            <person name="Bjorklund S."/>
            <person name="Bruggemann H."/>
            <person name="Jensen A."/>
            <person name="Hellmark B."/>
            <person name="Soderquist B."/>
        </authorList>
    </citation>
    <scope>NUCLEOTIDE SEQUENCE [LARGE SCALE GENOMIC DNA]</scope>
    <source>
        <strain evidence="4">CCUG 54800</strain>
    </source>
</reference>
<dbReference type="Gene3D" id="3.90.226.10">
    <property type="entry name" value="2-enoyl-CoA Hydratase, Chain A, domain 1"/>
    <property type="match status" value="2"/>
</dbReference>
<evidence type="ECO:0000256" key="1">
    <source>
        <dbReference type="SAM" id="Phobius"/>
    </source>
</evidence>
<accession>A0A233V3Y6</accession>
<dbReference type="Gene3D" id="3.30.750.44">
    <property type="match status" value="2"/>
</dbReference>
<dbReference type="Proteomes" id="UP000215413">
    <property type="component" value="Unassembled WGS sequence"/>
</dbReference>